<dbReference type="SMART" id="SM00267">
    <property type="entry name" value="GGDEF"/>
    <property type="match status" value="1"/>
</dbReference>
<feature type="domain" description="GGDEF" evidence="4">
    <location>
        <begin position="206"/>
        <end position="339"/>
    </location>
</feature>
<dbReference type="InterPro" id="IPR035919">
    <property type="entry name" value="EAL_sf"/>
</dbReference>
<dbReference type="CDD" id="cd01948">
    <property type="entry name" value="EAL"/>
    <property type="match status" value="1"/>
</dbReference>
<feature type="domain" description="EAL" evidence="3">
    <location>
        <begin position="348"/>
        <end position="604"/>
    </location>
</feature>
<dbReference type="CDD" id="cd01949">
    <property type="entry name" value="GGDEF"/>
    <property type="match status" value="1"/>
</dbReference>
<evidence type="ECO:0000259" key="3">
    <source>
        <dbReference type="PROSITE" id="PS50883"/>
    </source>
</evidence>
<dbReference type="Gene3D" id="3.20.20.450">
    <property type="entry name" value="EAL domain"/>
    <property type="match status" value="1"/>
</dbReference>
<dbReference type="Pfam" id="PF00990">
    <property type="entry name" value="GGDEF"/>
    <property type="match status" value="1"/>
</dbReference>
<dbReference type="InterPro" id="IPR000014">
    <property type="entry name" value="PAS"/>
</dbReference>
<evidence type="ECO:0000259" key="4">
    <source>
        <dbReference type="PROSITE" id="PS50887"/>
    </source>
</evidence>
<dbReference type="InterPro" id="IPR052155">
    <property type="entry name" value="Biofilm_reg_signaling"/>
</dbReference>
<dbReference type="PROSITE" id="PS50887">
    <property type="entry name" value="GGDEF"/>
    <property type="match status" value="1"/>
</dbReference>
<dbReference type="SUPFAM" id="SSF55073">
    <property type="entry name" value="Nucleotide cyclase"/>
    <property type="match status" value="1"/>
</dbReference>
<organism evidence="5 6">
    <name type="scientific">Phormidesmis priestleyi Ana</name>
    <dbReference type="NCBI Taxonomy" id="1666911"/>
    <lineage>
        <taxon>Bacteria</taxon>
        <taxon>Bacillati</taxon>
        <taxon>Cyanobacteriota</taxon>
        <taxon>Cyanophyceae</taxon>
        <taxon>Leptolyngbyales</taxon>
        <taxon>Leptolyngbyaceae</taxon>
        <taxon>Phormidesmis</taxon>
    </lineage>
</organism>
<evidence type="ECO:0000259" key="2">
    <source>
        <dbReference type="PROSITE" id="PS50112"/>
    </source>
</evidence>
<accession>A0A0P7ZJ41</accession>
<dbReference type="PROSITE" id="PS50112">
    <property type="entry name" value="PAS"/>
    <property type="match status" value="1"/>
</dbReference>
<dbReference type="SMART" id="SM00091">
    <property type="entry name" value="PAS"/>
    <property type="match status" value="1"/>
</dbReference>
<dbReference type="InterPro" id="IPR043128">
    <property type="entry name" value="Rev_trsase/Diguanyl_cyclase"/>
</dbReference>
<dbReference type="Pfam" id="PF00989">
    <property type="entry name" value="PAS"/>
    <property type="match status" value="1"/>
</dbReference>
<protein>
    <submittedName>
        <fullName evidence="5">EAL domain</fullName>
    </submittedName>
</protein>
<dbReference type="Gene3D" id="3.30.70.270">
    <property type="match status" value="1"/>
</dbReference>
<dbReference type="PANTHER" id="PTHR44757:SF2">
    <property type="entry name" value="BIOFILM ARCHITECTURE MAINTENANCE PROTEIN MBAA"/>
    <property type="match status" value="1"/>
</dbReference>
<evidence type="ECO:0000313" key="5">
    <source>
        <dbReference type="EMBL" id="KPQ34675.1"/>
    </source>
</evidence>
<feature type="region of interest" description="Disordered" evidence="1">
    <location>
        <begin position="1"/>
        <end position="45"/>
    </location>
</feature>
<dbReference type="SMART" id="SM00052">
    <property type="entry name" value="EAL"/>
    <property type="match status" value="1"/>
</dbReference>
<feature type="compositionally biased region" description="Polar residues" evidence="1">
    <location>
        <begin position="33"/>
        <end position="45"/>
    </location>
</feature>
<dbReference type="NCBIfam" id="TIGR00254">
    <property type="entry name" value="GGDEF"/>
    <property type="match status" value="1"/>
</dbReference>
<dbReference type="NCBIfam" id="TIGR00229">
    <property type="entry name" value="sensory_box"/>
    <property type="match status" value="1"/>
</dbReference>
<evidence type="ECO:0000256" key="1">
    <source>
        <dbReference type="SAM" id="MobiDB-lite"/>
    </source>
</evidence>
<dbReference type="InterPro" id="IPR035965">
    <property type="entry name" value="PAS-like_dom_sf"/>
</dbReference>
<dbReference type="AlphaFoldDB" id="A0A0P7ZJ41"/>
<dbReference type="SUPFAM" id="SSF55785">
    <property type="entry name" value="PYP-like sensor domain (PAS domain)"/>
    <property type="match status" value="1"/>
</dbReference>
<name>A0A0P7ZJ41_9CYAN</name>
<dbReference type="InterPro" id="IPR013767">
    <property type="entry name" value="PAS_fold"/>
</dbReference>
<dbReference type="FunFam" id="3.20.20.450:FF:000001">
    <property type="entry name" value="Cyclic di-GMP phosphodiesterase yahA"/>
    <property type="match status" value="1"/>
</dbReference>
<comment type="caution">
    <text evidence="5">The sequence shown here is derived from an EMBL/GenBank/DDBJ whole genome shotgun (WGS) entry which is preliminary data.</text>
</comment>
<dbReference type="PROSITE" id="PS50883">
    <property type="entry name" value="EAL"/>
    <property type="match status" value="1"/>
</dbReference>
<sequence>MNTTSSVANTPLANGSAASDDAPKIEAVDGSAAKQSSAPPTNQDALNTKTLKQIFQLSPIGMTILDLSGSFLSANQSFCEAVGYGEYELIGRSFSELTHPEDVSLLKSLGDQLLEGDRQHFQIETRHWSKDEKPLHVGLTVTMVRDGQQRPICFLIQVINLTEQKWMEAQLSHQAFYDELTGLANRALFVNRLEQAVIRLERNASSQCAVLFLDLDRFKVINDSLGHSIGDQLLTALAGRLEACIRRCDTLARLGGDEFSILLEEIDGIEDALAVCDRVHNSLKTPFKLGSYEVFANISIGIVCSSAGYEKSSDLLRNADTALYRAKAQGGACHTVFDQTMHQRAVALWQMATQAQFAVQRKELKLHYQPIINVKHNQVVGVEALIRWYHPQHGIISPGEFIPVMEETGVITMIGQWVLKEACMQVGQWQKQLADDCIIKLNVNLSARQLMQHDLAQQIKAILDETGFPAENLRLEITETAIMHNSAEACEVLKELRAISVELCIDDFGIGYSSLSRLQQLPIDILKIDRSFVQNIGENGENTHIIRTIIDLATHLSMDIVAEGVETKAQLDGLRALGCSNIQGFYFAKPMKPEKALQFIIETNQPANSMNQIQ</sequence>
<dbReference type="PANTHER" id="PTHR44757">
    <property type="entry name" value="DIGUANYLATE CYCLASE DGCP"/>
    <property type="match status" value="1"/>
</dbReference>
<dbReference type="STRING" id="1666911.HLUCCA11_14270"/>
<dbReference type="InterPro" id="IPR001633">
    <property type="entry name" value="EAL_dom"/>
</dbReference>
<dbReference type="Pfam" id="PF00563">
    <property type="entry name" value="EAL"/>
    <property type="match status" value="1"/>
</dbReference>
<dbReference type="EMBL" id="LJZR01000018">
    <property type="protein sequence ID" value="KPQ34675.1"/>
    <property type="molecule type" value="Genomic_DNA"/>
</dbReference>
<evidence type="ECO:0000313" key="6">
    <source>
        <dbReference type="Proteomes" id="UP000050465"/>
    </source>
</evidence>
<proteinExistence type="predicted"/>
<dbReference type="CDD" id="cd00130">
    <property type="entry name" value="PAS"/>
    <property type="match status" value="1"/>
</dbReference>
<dbReference type="GO" id="GO:0006355">
    <property type="term" value="P:regulation of DNA-templated transcription"/>
    <property type="evidence" value="ECO:0007669"/>
    <property type="project" value="InterPro"/>
</dbReference>
<dbReference type="Gene3D" id="3.30.450.20">
    <property type="entry name" value="PAS domain"/>
    <property type="match status" value="1"/>
</dbReference>
<dbReference type="SUPFAM" id="SSF141868">
    <property type="entry name" value="EAL domain-like"/>
    <property type="match status" value="1"/>
</dbReference>
<feature type="domain" description="PAS" evidence="2">
    <location>
        <begin position="47"/>
        <end position="117"/>
    </location>
</feature>
<feature type="compositionally biased region" description="Polar residues" evidence="1">
    <location>
        <begin position="1"/>
        <end position="17"/>
    </location>
</feature>
<gene>
    <name evidence="5" type="ORF">HLUCCA11_14270</name>
</gene>
<dbReference type="InterPro" id="IPR029787">
    <property type="entry name" value="Nucleotide_cyclase"/>
</dbReference>
<dbReference type="Proteomes" id="UP000050465">
    <property type="component" value="Unassembled WGS sequence"/>
</dbReference>
<dbReference type="InterPro" id="IPR000160">
    <property type="entry name" value="GGDEF_dom"/>
</dbReference>
<reference evidence="5 6" key="1">
    <citation type="submission" date="2015-09" db="EMBL/GenBank/DDBJ databases">
        <title>Identification and resolution of microdiversity through metagenomic sequencing of parallel consortia.</title>
        <authorList>
            <person name="Nelson W.C."/>
            <person name="Romine M.F."/>
            <person name="Lindemann S.R."/>
        </authorList>
    </citation>
    <scope>NUCLEOTIDE SEQUENCE [LARGE SCALE GENOMIC DNA]</scope>
    <source>
        <strain evidence="5">Ana</strain>
    </source>
</reference>